<dbReference type="InterPro" id="IPR011333">
    <property type="entry name" value="SKP1/BTB/POZ_sf"/>
</dbReference>
<feature type="domain" description="BTB" evidence="1">
    <location>
        <begin position="87"/>
        <end position="161"/>
    </location>
</feature>
<dbReference type="PROSITE" id="PS50097">
    <property type="entry name" value="BTB"/>
    <property type="match status" value="1"/>
</dbReference>
<dbReference type="SMART" id="SM00225">
    <property type="entry name" value="BTB"/>
    <property type="match status" value="1"/>
</dbReference>
<dbReference type="EMBL" id="JACAZE010000070">
    <property type="protein sequence ID" value="KAF7288118.1"/>
    <property type="molecule type" value="Genomic_DNA"/>
</dbReference>
<comment type="caution">
    <text evidence="2">The sequence shown here is derived from an EMBL/GenBank/DDBJ whole genome shotgun (WGS) entry which is preliminary data.</text>
</comment>
<dbReference type="OrthoDB" id="2367075at2759"/>
<evidence type="ECO:0000259" key="1">
    <source>
        <dbReference type="PROSITE" id="PS50097"/>
    </source>
</evidence>
<reference evidence="2" key="1">
    <citation type="submission" date="2020-05" db="EMBL/GenBank/DDBJ databases">
        <title>Mycena genomes resolve the evolution of fungal bioluminescence.</title>
        <authorList>
            <person name="Tsai I.J."/>
        </authorList>
    </citation>
    <scope>NUCLEOTIDE SEQUENCE</scope>
    <source>
        <strain evidence="2">110903Hualien_Pintung</strain>
    </source>
</reference>
<dbReference type="Pfam" id="PF00651">
    <property type="entry name" value="BTB"/>
    <property type="match status" value="1"/>
</dbReference>
<evidence type="ECO:0000313" key="2">
    <source>
        <dbReference type="EMBL" id="KAF7288118.1"/>
    </source>
</evidence>
<dbReference type="CDD" id="cd18186">
    <property type="entry name" value="BTB_POZ_ZBTB_KLHL-like"/>
    <property type="match status" value="1"/>
</dbReference>
<keyword evidence="3" id="KW-1185">Reference proteome</keyword>
<organism evidence="2 3">
    <name type="scientific">Mycena chlorophos</name>
    <name type="common">Agaric fungus</name>
    <name type="synonym">Agaricus chlorophos</name>
    <dbReference type="NCBI Taxonomy" id="658473"/>
    <lineage>
        <taxon>Eukaryota</taxon>
        <taxon>Fungi</taxon>
        <taxon>Dikarya</taxon>
        <taxon>Basidiomycota</taxon>
        <taxon>Agaricomycotina</taxon>
        <taxon>Agaricomycetes</taxon>
        <taxon>Agaricomycetidae</taxon>
        <taxon>Agaricales</taxon>
        <taxon>Marasmiineae</taxon>
        <taxon>Mycenaceae</taxon>
        <taxon>Mycena</taxon>
    </lineage>
</organism>
<sequence>MVCEEPQELRRELMASTLCWLALAATSGNGHQAPVSAFLLPPPPKTTPEPKLPITTFMTLYPAEASRGFVPRNNQERLHPRFYFADGNVIFRVENVLYRVHRYFLERDSVVFSSMFSLPPVAGQRPEGETPENPIVLEGVTTVDFDRFLAVLYPLNFSTRDTVSTDEWTSVLSLATRWDFLSLRTLAITRLNSLMSTSSAAERVGLARAYDIQEWLKPALLALCTRAEALTLTDGQYLGLEDTIRVGQVRQAIRYASNFNRHPDSISEFVREMFALPSKDA</sequence>
<dbReference type="InterPro" id="IPR000210">
    <property type="entry name" value="BTB/POZ_dom"/>
</dbReference>
<name>A0A8H6RWD4_MYCCL</name>
<dbReference type="Gene3D" id="3.30.710.10">
    <property type="entry name" value="Potassium Channel Kv1.1, Chain A"/>
    <property type="match status" value="1"/>
</dbReference>
<evidence type="ECO:0000313" key="3">
    <source>
        <dbReference type="Proteomes" id="UP000613580"/>
    </source>
</evidence>
<accession>A0A8H6RWD4</accession>
<proteinExistence type="predicted"/>
<dbReference type="Proteomes" id="UP000613580">
    <property type="component" value="Unassembled WGS sequence"/>
</dbReference>
<dbReference type="AlphaFoldDB" id="A0A8H6RWD4"/>
<dbReference type="SUPFAM" id="SSF54695">
    <property type="entry name" value="POZ domain"/>
    <property type="match status" value="1"/>
</dbReference>
<protein>
    <submittedName>
        <fullName evidence="2">BTB domain-containing protein</fullName>
    </submittedName>
</protein>
<gene>
    <name evidence="2" type="ORF">HMN09_01427000</name>
</gene>